<organism evidence="7 8">
    <name type="scientific">Nonomuraea angiospora</name>
    <dbReference type="NCBI Taxonomy" id="46172"/>
    <lineage>
        <taxon>Bacteria</taxon>
        <taxon>Bacillati</taxon>
        <taxon>Actinomycetota</taxon>
        <taxon>Actinomycetes</taxon>
        <taxon>Streptosporangiales</taxon>
        <taxon>Streptosporangiaceae</taxon>
        <taxon>Nonomuraea</taxon>
    </lineage>
</organism>
<gene>
    <name evidence="7" type="ORF">H4W80_000758</name>
</gene>
<keyword evidence="2 5" id="KW-0812">Transmembrane</keyword>
<name>A0ABR9LPB7_9ACTN</name>
<dbReference type="CDD" id="cd06174">
    <property type="entry name" value="MFS"/>
    <property type="match status" value="1"/>
</dbReference>
<feature type="transmembrane region" description="Helical" evidence="5">
    <location>
        <begin position="160"/>
        <end position="179"/>
    </location>
</feature>
<dbReference type="SUPFAM" id="SSF103473">
    <property type="entry name" value="MFS general substrate transporter"/>
    <property type="match status" value="1"/>
</dbReference>
<feature type="transmembrane region" description="Helical" evidence="5">
    <location>
        <begin position="212"/>
        <end position="237"/>
    </location>
</feature>
<comment type="caution">
    <text evidence="7">The sequence shown here is derived from an EMBL/GenBank/DDBJ whole genome shotgun (WGS) entry which is preliminary data.</text>
</comment>
<feature type="transmembrane region" description="Helical" evidence="5">
    <location>
        <begin position="37"/>
        <end position="62"/>
    </location>
</feature>
<dbReference type="PANTHER" id="PTHR23528:SF1">
    <property type="entry name" value="MAJOR FACILITATOR SUPERFAMILY (MFS) PROFILE DOMAIN-CONTAINING PROTEIN"/>
    <property type="match status" value="1"/>
</dbReference>
<dbReference type="Gene3D" id="1.20.1250.20">
    <property type="entry name" value="MFS general substrate transporter like domains"/>
    <property type="match status" value="2"/>
</dbReference>
<dbReference type="InterPro" id="IPR020846">
    <property type="entry name" value="MFS_dom"/>
</dbReference>
<keyword evidence="8" id="KW-1185">Reference proteome</keyword>
<feature type="transmembrane region" description="Helical" evidence="5">
    <location>
        <begin position="308"/>
        <end position="325"/>
    </location>
</feature>
<feature type="transmembrane region" description="Helical" evidence="5">
    <location>
        <begin position="374"/>
        <end position="393"/>
    </location>
</feature>
<comment type="subcellular location">
    <subcellularLocation>
        <location evidence="1">Cell membrane</location>
        <topology evidence="1">Multi-pass membrane protein</topology>
    </subcellularLocation>
</comment>
<dbReference type="InterPro" id="IPR011701">
    <property type="entry name" value="MFS"/>
</dbReference>
<evidence type="ECO:0000256" key="4">
    <source>
        <dbReference type="ARBA" id="ARBA00023136"/>
    </source>
</evidence>
<feature type="transmembrane region" description="Helical" evidence="5">
    <location>
        <begin position="74"/>
        <end position="92"/>
    </location>
</feature>
<protein>
    <submittedName>
        <fullName evidence="7">MFS family permease</fullName>
    </submittedName>
</protein>
<evidence type="ECO:0000256" key="1">
    <source>
        <dbReference type="ARBA" id="ARBA00004651"/>
    </source>
</evidence>
<evidence type="ECO:0000256" key="5">
    <source>
        <dbReference type="SAM" id="Phobius"/>
    </source>
</evidence>
<evidence type="ECO:0000313" key="8">
    <source>
        <dbReference type="Proteomes" id="UP000633509"/>
    </source>
</evidence>
<feature type="transmembrane region" description="Helical" evidence="5">
    <location>
        <begin position="98"/>
        <end position="122"/>
    </location>
</feature>
<feature type="transmembrane region" description="Helical" evidence="5">
    <location>
        <begin position="249"/>
        <end position="271"/>
    </location>
</feature>
<accession>A0ABR9LPB7</accession>
<dbReference type="PROSITE" id="PS50850">
    <property type="entry name" value="MFS"/>
    <property type="match status" value="1"/>
</dbReference>
<keyword evidence="3 5" id="KW-1133">Transmembrane helix</keyword>
<evidence type="ECO:0000256" key="2">
    <source>
        <dbReference type="ARBA" id="ARBA00022692"/>
    </source>
</evidence>
<evidence type="ECO:0000259" key="6">
    <source>
        <dbReference type="PROSITE" id="PS50850"/>
    </source>
</evidence>
<proteinExistence type="predicted"/>
<reference evidence="7 8" key="1">
    <citation type="submission" date="2020-10" db="EMBL/GenBank/DDBJ databases">
        <title>Sequencing the genomes of 1000 actinobacteria strains.</title>
        <authorList>
            <person name="Klenk H.-P."/>
        </authorList>
    </citation>
    <scope>NUCLEOTIDE SEQUENCE [LARGE SCALE GENOMIC DNA]</scope>
    <source>
        <strain evidence="7 8">DSM 43173</strain>
    </source>
</reference>
<evidence type="ECO:0000313" key="7">
    <source>
        <dbReference type="EMBL" id="MBE1582500.1"/>
    </source>
</evidence>
<feature type="transmembrane region" description="Helical" evidence="5">
    <location>
        <begin position="134"/>
        <end position="154"/>
    </location>
</feature>
<dbReference type="RefSeq" id="WP_192783769.1">
    <property type="nucleotide sequence ID" value="NZ_JADBEK010000001.1"/>
</dbReference>
<dbReference type="InterPro" id="IPR036259">
    <property type="entry name" value="MFS_trans_sf"/>
</dbReference>
<dbReference type="EMBL" id="JADBEK010000001">
    <property type="protein sequence ID" value="MBE1582500.1"/>
    <property type="molecule type" value="Genomic_DNA"/>
</dbReference>
<feature type="transmembrane region" description="Helical" evidence="5">
    <location>
        <begin position="283"/>
        <end position="302"/>
    </location>
</feature>
<evidence type="ECO:0000256" key="3">
    <source>
        <dbReference type="ARBA" id="ARBA00022989"/>
    </source>
</evidence>
<keyword evidence="4 5" id="KW-0472">Membrane</keyword>
<feature type="domain" description="Major facilitator superfamily (MFS) profile" evidence="6">
    <location>
        <begin position="4"/>
        <end position="397"/>
    </location>
</feature>
<dbReference type="PANTHER" id="PTHR23528">
    <property type="match status" value="1"/>
</dbReference>
<dbReference type="Proteomes" id="UP000633509">
    <property type="component" value="Unassembled WGS sequence"/>
</dbReference>
<dbReference type="Pfam" id="PF07690">
    <property type="entry name" value="MFS_1"/>
    <property type="match status" value="1"/>
</dbReference>
<sequence length="397" mass="41302">MIYPLAMVAMNAVWGGVMQVLLGKQIAAIVPEQAASAAALGMALSVSAVSSVVSQPIAGMLSDRTRTRFLGRRNVWIFGAGIVGALGLVAMSQLTSTIAIAITWAAMMWPLNATQASLTAVLPERVPQRLRGSMSGVLGAAGLIGAYAGVALAGLSQDLFMGYLLVAGLFLLLTQIFALTTKDRPAPEPDARTTPGEEAGGTRLSLRGAPDYWWAFTGRFLLIFGYFSVSSFQLYILRDHIGLGDIDRAATTLVAISGLGTLLSLAFALLGGWISDKTGRLRLFVGLSSLMFVPAGLVYLLVPTLTGAWVATAVTGAAFGVYMAVDQALITRVLPGVGNAGRDLGIMNIANAGPQIIAPSVAGAVVGATGDYRLVFVLLIVCTALGALSVRFIKGVR</sequence>